<evidence type="ECO:0000256" key="2">
    <source>
        <dbReference type="SAM" id="SignalP"/>
    </source>
</evidence>
<feature type="chain" id="PRO_5029722757" evidence="2">
    <location>
        <begin position="21"/>
        <end position="320"/>
    </location>
</feature>
<dbReference type="RefSeq" id="WP_163285226.1">
    <property type="nucleotide sequence ID" value="NZ_JAAGVY010000016.1"/>
</dbReference>
<feature type="domain" description="Secretion system C-terminal sorting" evidence="3">
    <location>
        <begin position="246"/>
        <end position="318"/>
    </location>
</feature>
<dbReference type="Pfam" id="PF20243">
    <property type="entry name" value="MbnP"/>
    <property type="match status" value="1"/>
</dbReference>
<accession>A0A7K3WSH8</accession>
<feature type="signal peptide" evidence="2">
    <location>
        <begin position="1"/>
        <end position="20"/>
    </location>
</feature>
<protein>
    <submittedName>
        <fullName evidence="5">T9SS type A sorting domain-containing protein</fullName>
    </submittedName>
</protein>
<dbReference type="EMBL" id="JAAGVY010000016">
    <property type="protein sequence ID" value="NEN23832.1"/>
    <property type="molecule type" value="Genomic_DNA"/>
</dbReference>
<dbReference type="InterPro" id="IPR026444">
    <property type="entry name" value="Secre_tail"/>
</dbReference>
<organism evidence="5 6">
    <name type="scientific">Cryomorpha ignava</name>
    <dbReference type="NCBI Taxonomy" id="101383"/>
    <lineage>
        <taxon>Bacteria</taxon>
        <taxon>Pseudomonadati</taxon>
        <taxon>Bacteroidota</taxon>
        <taxon>Flavobacteriia</taxon>
        <taxon>Flavobacteriales</taxon>
        <taxon>Cryomorphaceae</taxon>
        <taxon>Cryomorpha</taxon>
    </lineage>
</organism>
<proteinExistence type="predicted"/>
<dbReference type="NCBIfam" id="TIGR04183">
    <property type="entry name" value="Por_Secre_tail"/>
    <property type="match status" value="1"/>
</dbReference>
<sequence length="320" mass="34784">MKRLLLTSILTLAIATISYAQTAVSVQIHHKLNGNDFAFNETGTNDLDQDFNADRLEYYLSQISIVHDGGTYTILQDYAIIDAGSEAILDLGEIDANTIESLSFYVGVDEEDNHSDPSSWTSPHPLAPRFPSMHWGWSAGFRFLAIEGTELGSNQEVQIHALGDANYFEVIIPINQDVTGSEMLINVDANYERIYENINISGGLIVHGEVGMAKRALENMRDLVFEASSGTVSVPELGSDFTLNAFPNPAVGGNVTIDFNSDKSYGYDITVLDILGKTVATRSNVGNTANINLQLPASGLYLLNLSVNGETVATKKIISQ</sequence>
<gene>
    <name evidence="5" type="ORF">G3O08_09995</name>
</gene>
<keyword evidence="6" id="KW-1185">Reference proteome</keyword>
<evidence type="ECO:0000259" key="3">
    <source>
        <dbReference type="Pfam" id="PF18962"/>
    </source>
</evidence>
<evidence type="ECO:0000313" key="5">
    <source>
        <dbReference type="EMBL" id="NEN23832.1"/>
    </source>
</evidence>
<dbReference type="InterPro" id="IPR046863">
    <property type="entry name" value="MbnP-like_dom"/>
</dbReference>
<feature type="domain" description="Copper-binding protein MbnP-like" evidence="4">
    <location>
        <begin position="22"/>
        <end position="201"/>
    </location>
</feature>
<evidence type="ECO:0000259" key="4">
    <source>
        <dbReference type="Pfam" id="PF20243"/>
    </source>
</evidence>
<keyword evidence="1 2" id="KW-0732">Signal</keyword>
<dbReference type="Proteomes" id="UP000486602">
    <property type="component" value="Unassembled WGS sequence"/>
</dbReference>
<evidence type="ECO:0000256" key="1">
    <source>
        <dbReference type="ARBA" id="ARBA00022729"/>
    </source>
</evidence>
<dbReference type="AlphaFoldDB" id="A0A7K3WSH8"/>
<reference evidence="5 6" key="1">
    <citation type="submission" date="2020-02" db="EMBL/GenBank/DDBJ databases">
        <title>Out from the shadows clarifying the taxonomy of the family Cryomorphaceae and related taxa by utilizing the GTDB taxonomic framework.</title>
        <authorList>
            <person name="Bowman J.P."/>
        </authorList>
    </citation>
    <scope>NUCLEOTIDE SEQUENCE [LARGE SCALE GENOMIC DNA]</scope>
    <source>
        <strain evidence="5 6">QSSC 1-22</strain>
    </source>
</reference>
<dbReference type="Pfam" id="PF18962">
    <property type="entry name" value="Por_Secre_tail"/>
    <property type="match status" value="1"/>
</dbReference>
<name>A0A7K3WSH8_9FLAO</name>
<comment type="caution">
    <text evidence="5">The sequence shown here is derived from an EMBL/GenBank/DDBJ whole genome shotgun (WGS) entry which is preliminary data.</text>
</comment>
<evidence type="ECO:0000313" key="6">
    <source>
        <dbReference type="Proteomes" id="UP000486602"/>
    </source>
</evidence>